<dbReference type="KEGG" id="mno:Mnod_2717"/>
<dbReference type="Gene3D" id="3.40.50.720">
    <property type="entry name" value="NAD(P)-binding Rossmann-like Domain"/>
    <property type="match status" value="1"/>
</dbReference>
<name>B8IFD8_METNO</name>
<dbReference type="GO" id="GO:0016616">
    <property type="term" value="F:oxidoreductase activity, acting on the CH-OH group of donors, NAD or NADP as acceptor"/>
    <property type="evidence" value="ECO:0007669"/>
    <property type="project" value="TreeGrafter"/>
</dbReference>
<accession>B8IFD8</accession>
<dbReference type="EMBL" id="CP001349">
    <property type="protein sequence ID" value="ACL57673.1"/>
    <property type="molecule type" value="Genomic_DNA"/>
</dbReference>
<evidence type="ECO:0000256" key="1">
    <source>
        <dbReference type="ARBA" id="ARBA00006484"/>
    </source>
</evidence>
<dbReference type="GO" id="GO:0030497">
    <property type="term" value="P:fatty acid elongation"/>
    <property type="evidence" value="ECO:0007669"/>
    <property type="project" value="TreeGrafter"/>
</dbReference>
<dbReference type="AlphaFoldDB" id="B8IFD8"/>
<proteinExistence type="inferred from homology"/>
<dbReference type="InterPro" id="IPR020904">
    <property type="entry name" value="Sc_DH/Rdtase_CS"/>
</dbReference>
<evidence type="ECO:0000313" key="3">
    <source>
        <dbReference type="Proteomes" id="UP000008207"/>
    </source>
</evidence>
<sequence>MTFEPNLLRGKTAIVTGGTTGIGAGIVEALSGLGARVVAVGIGAAAYRAPAGADVVARELDVTDDAGVAALVDSCERIDIVVNCAGIIRRVEEHQLDVFERVLAVNLTGTMRVCTAARSKLAASSGCIVNTASMLSFFGGSLVPAYSASKGGVAQLTKSLALAYAPDGIRVNAVAPGWIATPLTQALQDDPARSQPILSRTPLGRWGTPHDVAQAVSFLVSPAASFMTGVILPVDGGYLIA</sequence>
<reference evidence="2 3" key="1">
    <citation type="submission" date="2009-01" db="EMBL/GenBank/DDBJ databases">
        <title>Complete sequence of chromosome of Methylobacterium nodulans ORS 2060.</title>
        <authorList>
            <consortium name="US DOE Joint Genome Institute"/>
            <person name="Lucas S."/>
            <person name="Copeland A."/>
            <person name="Lapidus A."/>
            <person name="Glavina del Rio T."/>
            <person name="Dalin E."/>
            <person name="Tice H."/>
            <person name="Bruce D."/>
            <person name="Goodwin L."/>
            <person name="Pitluck S."/>
            <person name="Sims D."/>
            <person name="Brettin T."/>
            <person name="Detter J.C."/>
            <person name="Han C."/>
            <person name="Larimer F."/>
            <person name="Land M."/>
            <person name="Hauser L."/>
            <person name="Kyrpides N."/>
            <person name="Ivanova N."/>
            <person name="Marx C.J."/>
            <person name="Richardson P."/>
        </authorList>
    </citation>
    <scope>NUCLEOTIDE SEQUENCE [LARGE SCALE GENOMIC DNA]</scope>
    <source>
        <strain evidence="3">LMG 21967 / CNCM I-2342 / ORS 2060</strain>
    </source>
</reference>
<dbReference type="PROSITE" id="PS00061">
    <property type="entry name" value="ADH_SHORT"/>
    <property type="match status" value="1"/>
</dbReference>
<dbReference type="PRINTS" id="PR00081">
    <property type="entry name" value="GDHRDH"/>
</dbReference>
<dbReference type="eggNOG" id="COG1028">
    <property type="taxonomic scope" value="Bacteria"/>
</dbReference>
<keyword evidence="3" id="KW-1185">Reference proteome</keyword>
<organism evidence="2 3">
    <name type="scientific">Methylobacterium nodulans (strain LMG 21967 / CNCM I-2342 / ORS 2060)</name>
    <dbReference type="NCBI Taxonomy" id="460265"/>
    <lineage>
        <taxon>Bacteria</taxon>
        <taxon>Pseudomonadati</taxon>
        <taxon>Pseudomonadota</taxon>
        <taxon>Alphaproteobacteria</taxon>
        <taxon>Hyphomicrobiales</taxon>
        <taxon>Methylobacteriaceae</taxon>
        <taxon>Methylobacterium</taxon>
    </lineage>
</organism>
<dbReference type="FunFam" id="3.40.50.720:FF:000084">
    <property type="entry name" value="Short-chain dehydrogenase reductase"/>
    <property type="match status" value="1"/>
</dbReference>
<dbReference type="Pfam" id="PF13561">
    <property type="entry name" value="adh_short_C2"/>
    <property type="match status" value="1"/>
</dbReference>
<dbReference type="PRINTS" id="PR00080">
    <property type="entry name" value="SDRFAMILY"/>
</dbReference>
<dbReference type="Proteomes" id="UP000008207">
    <property type="component" value="Chromosome"/>
</dbReference>
<dbReference type="PANTHER" id="PTHR42760">
    <property type="entry name" value="SHORT-CHAIN DEHYDROGENASES/REDUCTASES FAMILY MEMBER"/>
    <property type="match status" value="1"/>
</dbReference>
<gene>
    <name evidence="2" type="ordered locus">Mnod_2717</name>
</gene>
<protein>
    <submittedName>
        <fullName evidence="2">Short-chain dehydrogenase/reductase SDR</fullName>
    </submittedName>
</protein>
<dbReference type="HOGENOM" id="CLU_010194_1_1_5"/>
<dbReference type="SUPFAM" id="SSF51735">
    <property type="entry name" value="NAD(P)-binding Rossmann-fold domains"/>
    <property type="match status" value="1"/>
</dbReference>
<comment type="similarity">
    <text evidence="1">Belongs to the short-chain dehydrogenases/reductases (SDR) family.</text>
</comment>
<dbReference type="InterPro" id="IPR036291">
    <property type="entry name" value="NAD(P)-bd_dom_sf"/>
</dbReference>
<dbReference type="PANTHER" id="PTHR42760:SF40">
    <property type="entry name" value="3-OXOACYL-[ACYL-CARRIER-PROTEIN] REDUCTASE, CHLOROPLASTIC"/>
    <property type="match status" value="1"/>
</dbReference>
<evidence type="ECO:0000313" key="2">
    <source>
        <dbReference type="EMBL" id="ACL57673.1"/>
    </source>
</evidence>
<dbReference type="STRING" id="460265.Mnod_2717"/>
<dbReference type="RefSeq" id="WP_015929350.1">
    <property type="nucleotide sequence ID" value="NC_011894.1"/>
</dbReference>
<dbReference type="OrthoDB" id="286404at2"/>
<dbReference type="InterPro" id="IPR002347">
    <property type="entry name" value="SDR_fam"/>
</dbReference>